<dbReference type="OrthoDB" id="3826766at2"/>
<protein>
    <recommendedName>
        <fullName evidence="3">tRNA adenosine deaminase-associated protein</fullName>
    </recommendedName>
</protein>
<keyword evidence="2" id="KW-1185">Reference proteome</keyword>
<evidence type="ECO:0008006" key="3">
    <source>
        <dbReference type="Google" id="ProtNLM"/>
    </source>
</evidence>
<gene>
    <name evidence="1" type="ordered locus">Tcur_4940</name>
</gene>
<sequence>MSYFAAVFARTPQGWIGDETTLEEVTGVDDLADLMREAAMEALGDPVLLLAEADDEWFAVARLDDEGEVRAFLSAARDEGVAALFSQLIGEVAEGEAGGEAGLLADLGVSAERLGELAERALPADALLEIAEQAGFGDDFDNLRA</sequence>
<dbReference type="InterPro" id="IPR023869">
    <property type="entry name" value="tRNA_Adeno_NH3ase_assoc_put"/>
</dbReference>
<dbReference type="AlphaFoldDB" id="D1A8E1"/>
<proteinExistence type="predicted"/>
<dbReference type="RefSeq" id="WP_012855237.1">
    <property type="nucleotide sequence ID" value="NC_013510.1"/>
</dbReference>
<dbReference type="EMBL" id="CP001738">
    <property type="protein sequence ID" value="ACZ00456.1"/>
    <property type="molecule type" value="Genomic_DNA"/>
</dbReference>
<dbReference type="eggNOG" id="ENOG50331J9">
    <property type="taxonomic scope" value="Bacteria"/>
</dbReference>
<name>D1A8E1_THECD</name>
<dbReference type="Proteomes" id="UP000001918">
    <property type="component" value="Chromosome"/>
</dbReference>
<evidence type="ECO:0000313" key="1">
    <source>
        <dbReference type="EMBL" id="ACZ00456.1"/>
    </source>
</evidence>
<evidence type="ECO:0000313" key="2">
    <source>
        <dbReference type="Proteomes" id="UP000001918"/>
    </source>
</evidence>
<organism evidence="1 2">
    <name type="scientific">Thermomonospora curvata (strain ATCC 19995 / DSM 43183 / JCM 3096 / KCTC 9072 / NBRC 15933 / NCIMB 10081 / Henssen B9)</name>
    <dbReference type="NCBI Taxonomy" id="471852"/>
    <lineage>
        <taxon>Bacteria</taxon>
        <taxon>Bacillati</taxon>
        <taxon>Actinomycetota</taxon>
        <taxon>Actinomycetes</taxon>
        <taxon>Streptosporangiales</taxon>
        <taxon>Thermomonosporaceae</taxon>
        <taxon>Thermomonospora</taxon>
    </lineage>
</organism>
<dbReference type="STRING" id="471852.Tcur_4940"/>
<reference evidence="1 2" key="1">
    <citation type="journal article" date="2011" name="Stand. Genomic Sci.">
        <title>Complete genome sequence of Thermomonospora curvata type strain (B9).</title>
        <authorList>
            <person name="Chertkov O."/>
            <person name="Sikorski J."/>
            <person name="Nolan M."/>
            <person name="Lapidus A."/>
            <person name="Lucas S."/>
            <person name="Del Rio T.G."/>
            <person name="Tice H."/>
            <person name="Cheng J.F."/>
            <person name="Goodwin L."/>
            <person name="Pitluck S."/>
            <person name="Liolios K."/>
            <person name="Ivanova N."/>
            <person name="Mavromatis K."/>
            <person name="Mikhailova N."/>
            <person name="Ovchinnikova G."/>
            <person name="Pati A."/>
            <person name="Chen A."/>
            <person name="Palaniappan K."/>
            <person name="Djao O.D."/>
            <person name="Land M."/>
            <person name="Hauser L."/>
            <person name="Chang Y.J."/>
            <person name="Jeffries C.D."/>
            <person name="Brettin T."/>
            <person name="Han C."/>
            <person name="Detter J.C."/>
            <person name="Rohde M."/>
            <person name="Goker M."/>
            <person name="Woyke T."/>
            <person name="Bristow J."/>
            <person name="Eisen J.A."/>
            <person name="Markowitz V."/>
            <person name="Hugenholtz P."/>
            <person name="Klenk H.P."/>
            <person name="Kyrpides N.C."/>
        </authorList>
    </citation>
    <scope>NUCLEOTIDE SEQUENCE [LARGE SCALE GENOMIC DNA]</scope>
    <source>
        <strain evidence="2">ATCC 19995 / DSM 43183 / JCM 3096 / KCTC 9072 / NBRC 15933 / NCIMB 10081 / Henssen B9</strain>
    </source>
</reference>
<accession>D1A8E1</accession>
<dbReference type="KEGG" id="tcu:Tcur_4940"/>
<dbReference type="HOGENOM" id="CLU_125819_0_0_11"/>
<dbReference type="NCBIfam" id="TIGR03941">
    <property type="entry name" value="tRNA_deam_assoc"/>
    <property type="match status" value="1"/>
</dbReference>